<dbReference type="EMBL" id="JTJU01000033">
    <property type="protein sequence ID" value="OBX10253.1"/>
    <property type="molecule type" value="Genomic_DNA"/>
</dbReference>
<dbReference type="Proteomes" id="UP000092527">
    <property type="component" value="Unassembled WGS sequence"/>
</dbReference>
<evidence type="ECO:0000313" key="2">
    <source>
        <dbReference type="Proteomes" id="UP000092527"/>
    </source>
</evidence>
<dbReference type="RefSeq" id="WP_066111945.1">
    <property type="nucleotide sequence ID" value="NZ_CP103875.1"/>
</dbReference>
<evidence type="ECO:0000313" key="1">
    <source>
        <dbReference type="EMBL" id="OBX10253.1"/>
    </source>
</evidence>
<name>A0AB36E2E8_9PAST</name>
<comment type="caution">
    <text evidence="1">The sequence shown here is derived from an EMBL/GenBank/DDBJ whole genome shotgun (WGS) entry which is preliminary data.</text>
</comment>
<dbReference type="AlphaFoldDB" id="A0AB36E2E8"/>
<gene>
    <name evidence="1" type="ORF">QV09_06165</name>
</gene>
<protein>
    <submittedName>
        <fullName evidence="1">Uncharacterized protein</fullName>
    </submittedName>
</protein>
<organism evidence="1 2">
    <name type="scientific">Gallibacterium salpingitidis</name>
    <dbReference type="NCBI Taxonomy" id="505341"/>
    <lineage>
        <taxon>Bacteria</taxon>
        <taxon>Pseudomonadati</taxon>
        <taxon>Pseudomonadota</taxon>
        <taxon>Gammaproteobacteria</taxon>
        <taxon>Pasteurellales</taxon>
        <taxon>Pasteurellaceae</taxon>
        <taxon>Gallibacterium</taxon>
    </lineage>
</organism>
<sequence length="80" mass="9156">MNEHETLQDKALLSAAAYTDFFDESGHRLDKNDIQDSLIKEGNFTQQDIEYFTSNFEVVHQQLETSSGFSAAVIKDKHIF</sequence>
<accession>A0AB36E2E8</accession>
<proteinExistence type="predicted"/>
<reference evidence="1 2" key="1">
    <citation type="submission" date="2014-11" db="EMBL/GenBank/DDBJ databases">
        <title>Pan-genome of Gallibacterium spp.</title>
        <authorList>
            <person name="Kudirkiene E."/>
            <person name="Bojesen A.M."/>
        </authorList>
    </citation>
    <scope>NUCLEOTIDE SEQUENCE [LARGE SCALE GENOMIC DNA]</scope>
    <source>
        <strain evidence="1 2">18469/18</strain>
    </source>
</reference>